<keyword evidence="5" id="KW-1185">Reference proteome</keyword>
<proteinExistence type="predicted"/>
<keyword evidence="2" id="KW-0472">Membrane</keyword>
<evidence type="ECO:0000256" key="3">
    <source>
        <dbReference type="SAM" id="SignalP"/>
    </source>
</evidence>
<accession>A0AAV9PDN3</accession>
<evidence type="ECO:0000313" key="4">
    <source>
        <dbReference type="EMBL" id="KAK5171213.1"/>
    </source>
</evidence>
<evidence type="ECO:0000313" key="5">
    <source>
        <dbReference type="Proteomes" id="UP001337655"/>
    </source>
</evidence>
<feature type="chain" id="PRO_5043575234" description="ASST-domain-containing protein" evidence="3">
    <location>
        <begin position="17"/>
        <end position="652"/>
    </location>
</feature>
<name>A0AAV9PDN3_9PEZI</name>
<keyword evidence="3" id="KW-0732">Signal</keyword>
<dbReference type="RefSeq" id="XP_064660241.1">
    <property type="nucleotide sequence ID" value="XM_064801611.1"/>
</dbReference>
<dbReference type="PANTHER" id="PTHR35340:SF8">
    <property type="entry name" value="ASST-DOMAIN-CONTAINING PROTEIN"/>
    <property type="match status" value="1"/>
</dbReference>
<feature type="transmembrane region" description="Helical" evidence="2">
    <location>
        <begin position="571"/>
        <end position="593"/>
    </location>
</feature>
<keyword evidence="2" id="KW-0812">Transmembrane</keyword>
<feature type="region of interest" description="Disordered" evidence="1">
    <location>
        <begin position="608"/>
        <end position="652"/>
    </location>
</feature>
<organism evidence="4 5">
    <name type="scientific">Saxophila tyrrhenica</name>
    <dbReference type="NCBI Taxonomy" id="1690608"/>
    <lineage>
        <taxon>Eukaryota</taxon>
        <taxon>Fungi</taxon>
        <taxon>Dikarya</taxon>
        <taxon>Ascomycota</taxon>
        <taxon>Pezizomycotina</taxon>
        <taxon>Dothideomycetes</taxon>
        <taxon>Dothideomycetidae</taxon>
        <taxon>Mycosphaerellales</taxon>
        <taxon>Extremaceae</taxon>
        <taxon>Saxophila</taxon>
    </lineage>
</organism>
<evidence type="ECO:0000256" key="2">
    <source>
        <dbReference type="SAM" id="Phobius"/>
    </source>
</evidence>
<dbReference type="InterPro" id="IPR039535">
    <property type="entry name" value="ASST-like"/>
</dbReference>
<dbReference type="AlphaFoldDB" id="A0AAV9PDN3"/>
<feature type="signal peptide" evidence="3">
    <location>
        <begin position="1"/>
        <end position="16"/>
    </location>
</feature>
<dbReference type="EMBL" id="JAVRRT010000006">
    <property type="protein sequence ID" value="KAK5171213.1"/>
    <property type="molecule type" value="Genomic_DNA"/>
</dbReference>
<evidence type="ECO:0000256" key="1">
    <source>
        <dbReference type="SAM" id="MobiDB-lite"/>
    </source>
</evidence>
<dbReference type="SUPFAM" id="SSF50998">
    <property type="entry name" value="Quinoprotein alcohol dehydrogenase-like"/>
    <property type="match status" value="1"/>
</dbReference>
<feature type="compositionally biased region" description="Acidic residues" evidence="1">
    <location>
        <begin position="643"/>
        <end position="652"/>
    </location>
</feature>
<dbReference type="Pfam" id="PF14269">
    <property type="entry name" value="Arylsulfotran_2"/>
    <property type="match status" value="1"/>
</dbReference>
<gene>
    <name evidence="4" type="ORF">LTR77_004357</name>
</gene>
<protein>
    <recommendedName>
        <fullName evidence="6">ASST-domain-containing protein</fullName>
    </recommendedName>
</protein>
<keyword evidence="2" id="KW-1133">Transmembrane helix</keyword>
<dbReference type="PANTHER" id="PTHR35340">
    <property type="entry name" value="PQQ ENZYME REPEAT PROTEIN-RELATED"/>
    <property type="match status" value="1"/>
</dbReference>
<comment type="caution">
    <text evidence="4">The sequence shown here is derived from an EMBL/GenBank/DDBJ whole genome shotgun (WGS) entry which is preliminary data.</text>
</comment>
<sequence>MLRLELLSFLVSLGYAHVLRTPSFDHTSLLEARADGYDSNVVKIDAHGAEHHQDFYKFLTRPDIDAPRWNIRKHNKSAIAPGYWFLGPYQDPMQDERGGGWVGPHIYDGNGELIWSGVPMLSGFDVFDFKVSQYKGQNMLSMIYRHENGILINSQYGLEEKFNVEDEHARLNMHDFSLTDNGTALMLKTFTKSATEEELEAAELDYECRVHYYGFEEVDTATGEVLFDWRSEGIIGLEETVFAKRPKRACHRDGGLDYIHANALDKFPDGDYLLSARHCNALYKISAKDGSVVWKFGGKNTKNSDFKWDGHFSGQHHARVRGQNSTHTLVSFLDNAYVPAGKPIYSNEMSRGFLIALRTDQEQMTAETVAQFDHPHGEYAPGRGSFQVLPNGNTFMGWTSYSLFSEYDTQGNLILEASVRPELKSYRSYKFPWVGHPTELPAVKSVGVATNKNKTVTTSIHVSWNGATEVTTWKAYHTKDDGSSEQLIASSPRTGFETALTYEGYPSYVVVKAYNSKGEELGKSDVVKSIAPLNTYNEAVLKEEQWQQDASSAEISSSALGMPVSVGSFSIAFAFGVLCCAIGSLVGFALWSARSTMAAMANKKPWKKTSYEKIGDEKDDTDETLVGEETEQLFHKKRSLEERDSDSDDGEV</sequence>
<evidence type="ECO:0008006" key="6">
    <source>
        <dbReference type="Google" id="ProtNLM"/>
    </source>
</evidence>
<dbReference type="InterPro" id="IPR053143">
    <property type="entry name" value="Arylsulfate_ST"/>
</dbReference>
<feature type="compositionally biased region" description="Acidic residues" evidence="1">
    <location>
        <begin position="617"/>
        <end position="631"/>
    </location>
</feature>
<dbReference type="Proteomes" id="UP001337655">
    <property type="component" value="Unassembled WGS sequence"/>
</dbReference>
<reference evidence="4 5" key="1">
    <citation type="submission" date="2023-08" db="EMBL/GenBank/DDBJ databases">
        <title>Black Yeasts Isolated from many extreme environments.</title>
        <authorList>
            <person name="Coleine C."/>
            <person name="Stajich J.E."/>
            <person name="Selbmann L."/>
        </authorList>
    </citation>
    <scope>NUCLEOTIDE SEQUENCE [LARGE SCALE GENOMIC DNA]</scope>
    <source>
        <strain evidence="4 5">CCFEE 5935</strain>
    </source>
</reference>
<dbReference type="GeneID" id="89925703"/>
<dbReference type="InterPro" id="IPR011047">
    <property type="entry name" value="Quinoprotein_ADH-like_sf"/>
</dbReference>